<dbReference type="Proteomes" id="UP000244162">
    <property type="component" value="Unassembled WGS sequence"/>
</dbReference>
<keyword evidence="3" id="KW-1185">Reference proteome</keyword>
<evidence type="ECO:0000313" key="2">
    <source>
        <dbReference type="EMBL" id="PTQ10273.1"/>
    </source>
</evidence>
<accession>A0A2T5FWW8</accession>
<sequence>MGSHVIGWALDPAERVALLARFPPAYPDIVADHVTLAANTSGHTPLPDEQEGEIVGESDDGAGVQTMIVRIGGMTDRPDGGTYHITWSLDLAKGRRAIQCNDVIRGLGWKRLDEPVPLSLRPARFSP</sequence>
<name>A0A2T5FWW8_9SPHN</name>
<reference evidence="2 3" key="1">
    <citation type="submission" date="2017-09" db="EMBL/GenBank/DDBJ databases">
        <title>Sphingomonas panjinensis sp.nov., isolated from oil-contaminated soil.</title>
        <authorList>
            <person name="Wang L."/>
            <person name="Chen L."/>
        </authorList>
    </citation>
    <scope>NUCLEOTIDE SEQUENCE [LARGE SCALE GENOMIC DNA]</scope>
    <source>
        <strain evidence="2 3">FW-11</strain>
    </source>
</reference>
<evidence type="ECO:0000313" key="3">
    <source>
        <dbReference type="Proteomes" id="UP000244162"/>
    </source>
</evidence>
<feature type="region of interest" description="Disordered" evidence="1">
    <location>
        <begin position="40"/>
        <end position="59"/>
    </location>
</feature>
<dbReference type="AlphaFoldDB" id="A0A2T5FWW8"/>
<dbReference type="OrthoDB" id="7510933at2"/>
<comment type="caution">
    <text evidence="2">The sequence shown here is derived from an EMBL/GenBank/DDBJ whole genome shotgun (WGS) entry which is preliminary data.</text>
</comment>
<dbReference type="EMBL" id="NWBU01000010">
    <property type="protein sequence ID" value="PTQ10273.1"/>
    <property type="molecule type" value="Genomic_DNA"/>
</dbReference>
<evidence type="ECO:0000256" key="1">
    <source>
        <dbReference type="SAM" id="MobiDB-lite"/>
    </source>
</evidence>
<gene>
    <name evidence="2" type="ORF">CLG96_11405</name>
</gene>
<protein>
    <submittedName>
        <fullName evidence="2">Uncharacterized protein</fullName>
    </submittedName>
</protein>
<proteinExistence type="predicted"/>
<feature type="compositionally biased region" description="Acidic residues" evidence="1">
    <location>
        <begin position="48"/>
        <end position="59"/>
    </location>
</feature>
<organism evidence="2 3">
    <name type="scientific">Sphingomonas oleivorans</name>
    <dbReference type="NCBI Taxonomy" id="1735121"/>
    <lineage>
        <taxon>Bacteria</taxon>
        <taxon>Pseudomonadati</taxon>
        <taxon>Pseudomonadota</taxon>
        <taxon>Alphaproteobacteria</taxon>
        <taxon>Sphingomonadales</taxon>
        <taxon>Sphingomonadaceae</taxon>
        <taxon>Sphingomonas</taxon>
    </lineage>
</organism>